<dbReference type="EMBL" id="BAABLV010000035">
    <property type="protein sequence ID" value="GAA4902827.1"/>
    <property type="molecule type" value="Genomic_DNA"/>
</dbReference>
<evidence type="ECO:0000313" key="2">
    <source>
        <dbReference type="EMBL" id="GAA4902827.1"/>
    </source>
</evidence>
<gene>
    <name evidence="2" type="ORF">GCM10025789_22050</name>
</gene>
<reference evidence="3" key="1">
    <citation type="journal article" date="2019" name="Int. J. Syst. Evol. Microbiol.">
        <title>The Global Catalogue of Microorganisms (GCM) 10K type strain sequencing project: providing services to taxonomists for standard genome sequencing and annotation.</title>
        <authorList>
            <consortium name="The Broad Institute Genomics Platform"/>
            <consortium name="The Broad Institute Genome Sequencing Center for Infectious Disease"/>
            <person name="Wu L."/>
            <person name="Ma J."/>
        </authorList>
    </citation>
    <scope>NUCLEOTIDE SEQUENCE [LARGE SCALE GENOMIC DNA]</scope>
    <source>
        <strain evidence="3">JCM 19125</strain>
    </source>
</reference>
<evidence type="ECO:0000313" key="3">
    <source>
        <dbReference type="Proteomes" id="UP001501521"/>
    </source>
</evidence>
<keyword evidence="1" id="KW-1133">Transmembrane helix</keyword>
<comment type="caution">
    <text evidence="2">The sequence shown here is derived from an EMBL/GenBank/DDBJ whole genome shotgun (WGS) entry which is preliminary data.</text>
</comment>
<dbReference type="Proteomes" id="UP001501521">
    <property type="component" value="Unassembled WGS sequence"/>
</dbReference>
<sequence length="189" mass="20203">MSEGLLVVTRRSQLAELWDNSWWRFVVFVASSVLVGALGGLLWSATAPRPTYLVQEDLTAFISERGQAAMIGADASFVLITGIVGVGIGLVGWFVLYRRGWLVIVGSIVAAAAASLMTWRLGLIVGDTGFAQRLASASAGDVVPVDLQLRALAALLVAPFAAITPVMLLAAFWPEPLDEQHLEELEPTQ</sequence>
<keyword evidence="3" id="KW-1185">Reference proteome</keyword>
<feature type="transmembrane region" description="Helical" evidence="1">
    <location>
        <begin position="75"/>
        <end position="95"/>
    </location>
</feature>
<evidence type="ECO:0000256" key="1">
    <source>
        <dbReference type="SAM" id="Phobius"/>
    </source>
</evidence>
<protein>
    <recommendedName>
        <fullName evidence="4">ABC transporter permease</fullName>
    </recommendedName>
</protein>
<keyword evidence="1" id="KW-0812">Transmembrane</keyword>
<feature type="transmembrane region" description="Helical" evidence="1">
    <location>
        <begin position="152"/>
        <end position="173"/>
    </location>
</feature>
<feature type="transmembrane region" description="Helical" evidence="1">
    <location>
        <begin position="22"/>
        <end position="43"/>
    </location>
</feature>
<keyword evidence="1" id="KW-0472">Membrane</keyword>
<dbReference type="RefSeq" id="WP_345582790.1">
    <property type="nucleotide sequence ID" value="NZ_BAABLV010000035.1"/>
</dbReference>
<evidence type="ECO:0008006" key="4">
    <source>
        <dbReference type="Google" id="ProtNLM"/>
    </source>
</evidence>
<organism evidence="2 3">
    <name type="scientific">Tessaracoccus lubricantis</name>
    <dbReference type="NCBI Taxonomy" id="545543"/>
    <lineage>
        <taxon>Bacteria</taxon>
        <taxon>Bacillati</taxon>
        <taxon>Actinomycetota</taxon>
        <taxon>Actinomycetes</taxon>
        <taxon>Propionibacteriales</taxon>
        <taxon>Propionibacteriaceae</taxon>
        <taxon>Tessaracoccus</taxon>
    </lineage>
</organism>
<proteinExistence type="predicted"/>
<accession>A0ABP9FKE2</accession>
<name>A0ABP9FKE2_9ACTN</name>
<feature type="transmembrane region" description="Helical" evidence="1">
    <location>
        <begin position="101"/>
        <end position="123"/>
    </location>
</feature>